<keyword evidence="1" id="KW-1133">Transmembrane helix</keyword>
<evidence type="ECO:0000313" key="2">
    <source>
        <dbReference type="EMBL" id="WCO03385.1"/>
    </source>
</evidence>
<keyword evidence="1" id="KW-0812">Transmembrane</keyword>
<evidence type="ECO:0000256" key="1">
    <source>
        <dbReference type="SAM" id="Phobius"/>
    </source>
</evidence>
<proteinExistence type="predicted"/>
<reference evidence="2 3" key="1">
    <citation type="submission" date="2023-01" db="EMBL/GenBank/DDBJ databases">
        <title>Psychroserpens ponticola sp. nov., isolated from seawater.</title>
        <authorList>
            <person name="Kristyanto S."/>
            <person name="Jung J."/>
            <person name="Kim J.M."/>
            <person name="Jeon C.O."/>
        </authorList>
    </citation>
    <scope>NUCLEOTIDE SEQUENCE [LARGE SCALE GENOMIC DNA]</scope>
    <source>
        <strain evidence="2 3">MSW6</strain>
    </source>
</reference>
<organism evidence="2 3">
    <name type="scientific">Psychroserpens ponticola</name>
    <dbReference type="NCBI Taxonomy" id="2932268"/>
    <lineage>
        <taxon>Bacteria</taxon>
        <taxon>Pseudomonadati</taxon>
        <taxon>Bacteroidota</taxon>
        <taxon>Flavobacteriia</taxon>
        <taxon>Flavobacteriales</taxon>
        <taxon>Flavobacteriaceae</taxon>
        <taxon>Psychroserpens</taxon>
    </lineage>
</organism>
<dbReference type="EMBL" id="CP116221">
    <property type="protein sequence ID" value="WCO03385.1"/>
    <property type="molecule type" value="Genomic_DNA"/>
</dbReference>
<evidence type="ECO:0000313" key="3">
    <source>
        <dbReference type="Proteomes" id="UP001202717"/>
    </source>
</evidence>
<protein>
    <submittedName>
        <fullName evidence="2">Uncharacterized protein</fullName>
    </submittedName>
</protein>
<keyword evidence="3" id="KW-1185">Reference proteome</keyword>
<dbReference type="Proteomes" id="UP001202717">
    <property type="component" value="Chromosome"/>
</dbReference>
<keyword evidence="1" id="KW-0472">Membrane</keyword>
<gene>
    <name evidence="2" type="ORF">MUN68_007735</name>
</gene>
<feature type="transmembrane region" description="Helical" evidence="1">
    <location>
        <begin position="15"/>
        <end position="33"/>
    </location>
</feature>
<dbReference type="RefSeq" id="WP_249994727.1">
    <property type="nucleotide sequence ID" value="NZ_CP116221.1"/>
</dbReference>
<sequence length="49" mass="5558">MISQSIALYNWNNGVIMIAIFGIVCLVLIGLLVKFMTTSDRDKEDPKER</sequence>
<name>A0ABY7S1X0_9FLAO</name>
<accession>A0ABY7S1X0</accession>